<dbReference type="Gene3D" id="3.40.50.720">
    <property type="entry name" value="NAD(P)-binding Rossmann-like Domain"/>
    <property type="match status" value="1"/>
</dbReference>
<protein>
    <submittedName>
        <fullName evidence="2">NAD(P)H-binding protein</fullName>
    </submittedName>
</protein>
<evidence type="ECO:0000313" key="2">
    <source>
        <dbReference type="EMBL" id="MBE9663819.1"/>
    </source>
</evidence>
<proteinExistence type="predicted"/>
<sequence>MKITVTGSLGNISKPLATQLIGAGHQVTIISSNADKAKEIEALGATAAIGSLTDTAFVTDAFTGADAVYTMIPPNLFAEDFRASANQISDSYVAAIKVSGVKQVVHLSSVGAQHSSGTGPIISAHDAENKLNKLDGVDVRFIRPAFFYTNFLGNIGLIKQAGILGSNYPADTRLILVHPADIATVIAREIQQPISGKSVKYVYSSEHTPTEVAAILGTAIGKPKLPFVEFTDEQQYDGLKQAGISADMSKNYVELGVAARTGILWSDLDAQGAAKGNISLEEFAKEFAQYFN</sequence>
<dbReference type="SUPFAM" id="SSF51735">
    <property type="entry name" value="NAD(P)-binding Rossmann-fold domains"/>
    <property type="match status" value="1"/>
</dbReference>
<accession>A0A929KY54</accession>
<dbReference type="InterPro" id="IPR051604">
    <property type="entry name" value="Ergot_Alk_Oxidoreductase"/>
</dbReference>
<dbReference type="PANTHER" id="PTHR43162">
    <property type="match status" value="1"/>
</dbReference>
<gene>
    <name evidence="2" type="ORF">IRJ16_18190</name>
</gene>
<keyword evidence="3" id="KW-1185">Reference proteome</keyword>
<dbReference type="InterPro" id="IPR036291">
    <property type="entry name" value="NAD(P)-bd_dom_sf"/>
</dbReference>
<dbReference type="Proteomes" id="UP000622475">
    <property type="component" value="Unassembled WGS sequence"/>
</dbReference>
<dbReference type="PANTHER" id="PTHR43162:SF1">
    <property type="entry name" value="PRESTALK A DIFFERENTIATION PROTEIN A"/>
    <property type="match status" value="1"/>
</dbReference>
<feature type="domain" description="NmrA-like" evidence="1">
    <location>
        <begin position="2"/>
        <end position="223"/>
    </location>
</feature>
<dbReference type="Gene3D" id="3.90.25.10">
    <property type="entry name" value="UDP-galactose 4-epimerase, domain 1"/>
    <property type="match status" value="1"/>
</dbReference>
<reference evidence="2" key="1">
    <citation type="submission" date="2020-10" db="EMBL/GenBank/DDBJ databases">
        <title>Mucilaginibacter mali sp. nov., isolated from rhizosphere soil of apple orchard.</title>
        <authorList>
            <person name="Lee J.-S."/>
            <person name="Kim H.S."/>
            <person name="Kim J.-S."/>
        </authorList>
    </citation>
    <scope>NUCLEOTIDE SEQUENCE</scope>
    <source>
        <strain evidence="2">KCTC 22746</strain>
    </source>
</reference>
<dbReference type="RefSeq" id="WP_194113069.1">
    <property type="nucleotide sequence ID" value="NZ_JADFFL010000008.1"/>
</dbReference>
<name>A0A929KY54_9SPHI</name>
<evidence type="ECO:0000313" key="3">
    <source>
        <dbReference type="Proteomes" id="UP000622475"/>
    </source>
</evidence>
<dbReference type="AlphaFoldDB" id="A0A929KY54"/>
<comment type="caution">
    <text evidence="2">The sequence shown here is derived from an EMBL/GenBank/DDBJ whole genome shotgun (WGS) entry which is preliminary data.</text>
</comment>
<dbReference type="EMBL" id="JADFFL010000008">
    <property type="protein sequence ID" value="MBE9663819.1"/>
    <property type="molecule type" value="Genomic_DNA"/>
</dbReference>
<dbReference type="Pfam" id="PF05368">
    <property type="entry name" value="NmrA"/>
    <property type="match status" value="1"/>
</dbReference>
<evidence type="ECO:0000259" key="1">
    <source>
        <dbReference type="Pfam" id="PF05368"/>
    </source>
</evidence>
<organism evidence="2 3">
    <name type="scientific">Mucilaginibacter myungsuensis</name>
    <dbReference type="NCBI Taxonomy" id="649104"/>
    <lineage>
        <taxon>Bacteria</taxon>
        <taxon>Pseudomonadati</taxon>
        <taxon>Bacteroidota</taxon>
        <taxon>Sphingobacteriia</taxon>
        <taxon>Sphingobacteriales</taxon>
        <taxon>Sphingobacteriaceae</taxon>
        <taxon>Mucilaginibacter</taxon>
    </lineage>
</organism>
<dbReference type="InterPro" id="IPR008030">
    <property type="entry name" value="NmrA-like"/>
</dbReference>